<reference evidence="1" key="1">
    <citation type="submission" date="2014-09" db="EMBL/GenBank/DDBJ databases">
        <authorList>
            <person name="Magalhaes I.L.F."/>
            <person name="Oliveira U."/>
            <person name="Santos F.R."/>
            <person name="Vidigal T.H.D.A."/>
            <person name="Brescovit A.D."/>
            <person name="Santos A.J."/>
        </authorList>
    </citation>
    <scope>NUCLEOTIDE SEQUENCE</scope>
    <source>
        <tissue evidence="1">Shoot tissue taken approximately 20 cm above the soil surface</tissue>
    </source>
</reference>
<dbReference type="AlphaFoldDB" id="A0A0A9EIG9"/>
<dbReference type="PROSITE" id="PS51257">
    <property type="entry name" value="PROKAR_LIPOPROTEIN"/>
    <property type="match status" value="1"/>
</dbReference>
<sequence>MLRIIHMHINFLTGWLLVIALLAMSCTTFSLEVFVGEKNCQAPTYWLWRRKFMRRC</sequence>
<protein>
    <submittedName>
        <fullName evidence="1">Uncharacterized protein</fullName>
    </submittedName>
</protein>
<dbReference type="EMBL" id="GBRH01198004">
    <property type="protein sequence ID" value="JAD99891.1"/>
    <property type="molecule type" value="Transcribed_RNA"/>
</dbReference>
<proteinExistence type="predicted"/>
<name>A0A0A9EIG9_ARUDO</name>
<reference evidence="1" key="2">
    <citation type="journal article" date="2015" name="Data Brief">
        <title>Shoot transcriptome of the giant reed, Arundo donax.</title>
        <authorList>
            <person name="Barrero R.A."/>
            <person name="Guerrero F.D."/>
            <person name="Moolhuijzen P."/>
            <person name="Goolsby J.A."/>
            <person name="Tidwell J."/>
            <person name="Bellgard S.E."/>
            <person name="Bellgard M.I."/>
        </authorList>
    </citation>
    <scope>NUCLEOTIDE SEQUENCE</scope>
    <source>
        <tissue evidence="1">Shoot tissue taken approximately 20 cm above the soil surface</tissue>
    </source>
</reference>
<organism evidence="1">
    <name type="scientific">Arundo donax</name>
    <name type="common">Giant reed</name>
    <name type="synonym">Donax arundinaceus</name>
    <dbReference type="NCBI Taxonomy" id="35708"/>
    <lineage>
        <taxon>Eukaryota</taxon>
        <taxon>Viridiplantae</taxon>
        <taxon>Streptophyta</taxon>
        <taxon>Embryophyta</taxon>
        <taxon>Tracheophyta</taxon>
        <taxon>Spermatophyta</taxon>
        <taxon>Magnoliopsida</taxon>
        <taxon>Liliopsida</taxon>
        <taxon>Poales</taxon>
        <taxon>Poaceae</taxon>
        <taxon>PACMAD clade</taxon>
        <taxon>Arundinoideae</taxon>
        <taxon>Arundineae</taxon>
        <taxon>Arundo</taxon>
    </lineage>
</organism>
<accession>A0A0A9EIG9</accession>
<evidence type="ECO:0000313" key="1">
    <source>
        <dbReference type="EMBL" id="JAD99891.1"/>
    </source>
</evidence>